<evidence type="ECO:0000256" key="4">
    <source>
        <dbReference type="ARBA" id="ARBA00012583"/>
    </source>
</evidence>
<dbReference type="PANTHER" id="PTHR10859">
    <property type="entry name" value="GLYCOSYL TRANSFERASE"/>
    <property type="match status" value="1"/>
</dbReference>
<dbReference type="AlphaFoldDB" id="A0A1G2IEJ9"/>
<evidence type="ECO:0000259" key="13">
    <source>
        <dbReference type="Pfam" id="PF00535"/>
    </source>
</evidence>
<dbReference type="InterPro" id="IPR001173">
    <property type="entry name" value="Glyco_trans_2-like"/>
</dbReference>
<keyword evidence="11" id="KW-0472">Membrane</keyword>
<evidence type="ECO:0000256" key="12">
    <source>
        <dbReference type="ARBA" id="ARBA00045097"/>
    </source>
</evidence>
<dbReference type="PANTHER" id="PTHR10859:SF91">
    <property type="entry name" value="DOLICHYL-PHOSPHATE BETA-GLUCOSYLTRANSFERASE"/>
    <property type="match status" value="1"/>
</dbReference>
<accession>A0A1G2IEJ9</accession>
<sequence>MFLSVVIPAYNEEKRIKKTLLQLNDYLSLQRYDYEIIVVNDGSHDATVEVVRKLEIPNLTIMSNEKNYGKGYVVKQGLLRAKGEYRLFMDADNSTSIKELSNFLPYAKNYDIIIGSRNMQGSKIINSQPLHRRILGIFYGLLARLATGLFNIKDIQCGFKLLNAKAVKDILPLCNINGFAFDSEILVIAKKMGHTIKEVPVVWANDVQTKVRFLGMLKMLLDLSRIRWNLVTGKYKS</sequence>
<dbReference type="InterPro" id="IPR029044">
    <property type="entry name" value="Nucleotide-diphossugar_trans"/>
</dbReference>
<feature type="domain" description="Glycosyltransferase 2-like" evidence="13">
    <location>
        <begin position="4"/>
        <end position="170"/>
    </location>
</feature>
<dbReference type="SUPFAM" id="SSF53448">
    <property type="entry name" value="Nucleotide-diphospho-sugar transferases"/>
    <property type="match status" value="1"/>
</dbReference>
<evidence type="ECO:0000256" key="10">
    <source>
        <dbReference type="ARBA" id="ARBA00022989"/>
    </source>
</evidence>
<evidence type="ECO:0000256" key="1">
    <source>
        <dbReference type="ARBA" id="ARBA00004389"/>
    </source>
</evidence>
<comment type="similarity">
    <text evidence="3">Belongs to the glycosyltransferase 2 family.</text>
</comment>
<comment type="pathway">
    <text evidence="2">Protein modification; protein glycosylation.</text>
</comment>
<keyword evidence="9" id="KW-0735">Signal-anchor</keyword>
<evidence type="ECO:0000256" key="9">
    <source>
        <dbReference type="ARBA" id="ARBA00022968"/>
    </source>
</evidence>
<organism evidence="14 15">
    <name type="scientific">Candidatus Staskawiczbacteria bacterium RIFCSPLOWO2_01_FULL_38_12b</name>
    <dbReference type="NCBI Taxonomy" id="1802214"/>
    <lineage>
        <taxon>Bacteria</taxon>
        <taxon>Candidatus Staskawicziibacteriota</taxon>
    </lineage>
</organism>
<protein>
    <recommendedName>
        <fullName evidence="4">dolichyl-phosphate beta-glucosyltransferase</fullName>
        <ecNumber evidence="4">2.4.1.117</ecNumber>
    </recommendedName>
</protein>
<dbReference type="InterPro" id="IPR035518">
    <property type="entry name" value="DPG_synthase"/>
</dbReference>
<comment type="catalytic activity">
    <reaction evidence="12">
        <text>a di-trans,poly-cis-dolichyl phosphate + UDP-alpha-D-glucose = a di-trans,poly-cis-dolichyl beta-D-glucosyl phosphate + UDP</text>
        <dbReference type="Rhea" id="RHEA:15401"/>
        <dbReference type="Rhea" id="RHEA-COMP:19498"/>
        <dbReference type="Rhea" id="RHEA-COMP:19502"/>
        <dbReference type="ChEBI" id="CHEBI:57525"/>
        <dbReference type="ChEBI" id="CHEBI:57683"/>
        <dbReference type="ChEBI" id="CHEBI:58223"/>
        <dbReference type="ChEBI" id="CHEBI:58885"/>
        <dbReference type="EC" id="2.4.1.117"/>
    </reaction>
    <physiologicalReaction direction="left-to-right" evidence="12">
        <dbReference type="Rhea" id="RHEA:15402"/>
    </physiologicalReaction>
</comment>
<dbReference type="Gene3D" id="3.90.550.10">
    <property type="entry name" value="Spore Coat Polysaccharide Biosynthesis Protein SpsA, Chain A"/>
    <property type="match status" value="1"/>
</dbReference>
<evidence type="ECO:0000256" key="7">
    <source>
        <dbReference type="ARBA" id="ARBA00022692"/>
    </source>
</evidence>
<reference evidence="14 15" key="1">
    <citation type="journal article" date="2016" name="Nat. Commun.">
        <title>Thousands of microbial genomes shed light on interconnected biogeochemical processes in an aquifer system.</title>
        <authorList>
            <person name="Anantharaman K."/>
            <person name="Brown C.T."/>
            <person name="Hug L.A."/>
            <person name="Sharon I."/>
            <person name="Castelle C.J."/>
            <person name="Probst A.J."/>
            <person name="Thomas B.C."/>
            <person name="Singh A."/>
            <person name="Wilkins M.J."/>
            <person name="Karaoz U."/>
            <person name="Brodie E.L."/>
            <person name="Williams K.H."/>
            <person name="Hubbard S.S."/>
            <person name="Banfield J.F."/>
        </authorList>
    </citation>
    <scope>NUCLEOTIDE SEQUENCE [LARGE SCALE GENOMIC DNA]</scope>
</reference>
<evidence type="ECO:0000256" key="8">
    <source>
        <dbReference type="ARBA" id="ARBA00022824"/>
    </source>
</evidence>
<keyword evidence="7" id="KW-0812">Transmembrane</keyword>
<evidence type="ECO:0000313" key="15">
    <source>
        <dbReference type="Proteomes" id="UP000176774"/>
    </source>
</evidence>
<evidence type="ECO:0000256" key="6">
    <source>
        <dbReference type="ARBA" id="ARBA00022679"/>
    </source>
</evidence>
<keyword evidence="6" id="KW-0808">Transferase</keyword>
<evidence type="ECO:0000256" key="5">
    <source>
        <dbReference type="ARBA" id="ARBA00022676"/>
    </source>
</evidence>
<dbReference type="EC" id="2.4.1.117" evidence="4"/>
<name>A0A1G2IEJ9_9BACT</name>
<keyword evidence="10" id="KW-1133">Transmembrane helix</keyword>
<comment type="subcellular location">
    <subcellularLocation>
        <location evidence="1">Endoplasmic reticulum membrane</location>
        <topology evidence="1">Single-pass membrane protein</topology>
    </subcellularLocation>
</comment>
<evidence type="ECO:0000313" key="14">
    <source>
        <dbReference type="EMBL" id="OGZ73067.1"/>
    </source>
</evidence>
<dbReference type="STRING" id="1802214.A2908_01960"/>
<keyword evidence="5" id="KW-0328">Glycosyltransferase</keyword>
<dbReference type="GO" id="GO:0004581">
    <property type="term" value="F:dolichyl-phosphate beta-glucosyltransferase activity"/>
    <property type="evidence" value="ECO:0007669"/>
    <property type="project" value="UniProtKB-EC"/>
</dbReference>
<dbReference type="Proteomes" id="UP000176774">
    <property type="component" value="Unassembled WGS sequence"/>
</dbReference>
<dbReference type="EMBL" id="MHPA01000016">
    <property type="protein sequence ID" value="OGZ73067.1"/>
    <property type="molecule type" value="Genomic_DNA"/>
</dbReference>
<comment type="caution">
    <text evidence="14">The sequence shown here is derived from an EMBL/GenBank/DDBJ whole genome shotgun (WGS) entry which is preliminary data.</text>
</comment>
<keyword evidence="8" id="KW-0256">Endoplasmic reticulum</keyword>
<dbReference type="CDD" id="cd04188">
    <property type="entry name" value="DPG_synthase"/>
    <property type="match status" value="1"/>
</dbReference>
<evidence type="ECO:0000256" key="11">
    <source>
        <dbReference type="ARBA" id="ARBA00023136"/>
    </source>
</evidence>
<evidence type="ECO:0000256" key="3">
    <source>
        <dbReference type="ARBA" id="ARBA00006739"/>
    </source>
</evidence>
<gene>
    <name evidence="14" type="ORF">A2908_01960</name>
</gene>
<dbReference type="Pfam" id="PF00535">
    <property type="entry name" value="Glycos_transf_2"/>
    <property type="match status" value="1"/>
</dbReference>
<dbReference type="GO" id="GO:0006487">
    <property type="term" value="P:protein N-linked glycosylation"/>
    <property type="evidence" value="ECO:0007669"/>
    <property type="project" value="TreeGrafter"/>
</dbReference>
<proteinExistence type="inferred from homology"/>
<evidence type="ECO:0000256" key="2">
    <source>
        <dbReference type="ARBA" id="ARBA00004922"/>
    </source>
</evidence>